<dbReference type="EMBL" id="AP017470">
    <property type="protein sequence ID" value="BBB33135.1"/>
    <property type="molecule type" value="Genomic_DNA"/>
</dbReference>
<dbReference type="Pfam" id="PF00795">
    <property type="entry name" value="CN_hydrolase"/>
    <property type="match status" value="1"/>
</dbReference>
<dbReference type="PROSITE" id="PS50263">
    <property type="entry name" value="CN_HYDROLASE"/>
    <property type="match status" value="1"/>
</dbReference>
<keyword evidence="4" id="KW-1185">Reference proteome</keyword>
<dbReference type="InterPro" id="IPR003010">
    <property type="entry name" value="C-N_Hydrolase"/>
</dbReference>
<keyword evidence="1 3" id="KW-0378">Hydrolase</keyword>
<dbReference type="Gene3D" id="3.60.110.10">
    <property type="entry name" value="Carbon-nitrogen hydrolase"/>
    <property type="match status" value="1"/>
</dbReference>
<dbReference type="SUPFAM" id="SSF56317">
    <property type="entry name" value="Carbon-nitrogen hydrolase"/>
    <property type="match status" value="1"/>
</dbReference>
<dbReference type="PANTHER" id="PTHR43674:SF2">
    <property type="entry name" value="BETA-UREIDOPROPIONASE"/>
    <property type="match status" value="1"/>
</dbReference>
<dbReference type="RefSeq" id="WP_201327435.1">
    <property type="nucleotide sequence ID" value="NZ_AP017470.1"/>
</dbReference>
<evidence type="ECO:0000256" key="1">
    <source>
        <dbReference type="ARBA" id="ARBA00022801"/>
    </source>
</evidence>
<dbReference type="AlphaFoldDB" id="A0A7R6SZT8"/>
<feature type="domain" description="CN hydrolase" evidence="2">
    <location>
        <begin position="3"/>
        <end position="240"/>
    </location>
</feature>
<reference evidence="3 4" key="1">
    <citation type="journal article" date="2012" name="Extremophiles">
        <title>Thermotomaculum hydrothermale gen. nov., sp. nov., a novel heterotrophic thermophile within the phylum Acidobacteria from a deep-sea hydrothermal vent chimney in the Southern Okinawa Trough.</title>
        <authorList>
            <person name="Izumi H."/>
            <person name="Nunoura T."/>
            <person name="Miyazaki M."/>
            <person name="Mino S."/>
            <person name="Toki T."/>
            <person name="Takai K."/>
            <person name="Sako Y."/>
            <person name="Sawabe T."/>
            <person name="Nakagawa S."/>
        </authorList>
    </citation>
    <scope>NUCLEOTIDE SEQUENCE [LARGE SCALE GENOMIC DNA]</scope>
    <source>
        <strain evidence="3 4">AC55</strain>
    </source>
</reference>
<dbReference type="PANTHER" id="PTHR43674">
    <property type="entry name" value="NITRILASE C965.09-RELATED"/>
    <property type="match status" value="1"/>
</dbReference>
<organism evidence="3 4">
    <name type="scientific">Thermotomaculum hydrothermale</name>
    <dbReference type="NCBI Taxonomy" id="981385"/>
    <lineage>
        <taxon>Bacteria</taxon>
        <taxon>Pseudomonadati</taxon>
        <taxon>Acidobacteriota</taxon>
        <taxon>Holophagae</taxon>
        <taxon>Thermotomaculales</taxon>
        <taxon>Thermotomaculaceae</taxon>
        <taxon>Thermotomaculum</taxon>
    </lineage>
</organism>
<dbReference type="Proteomes" id="UP000595564">
    <property type="component" value="Chromosome"/>
</dbReference>
<proteinExistence type="predicted"/>
<dbReference type="GO" id="GO:0016811">
    <property type="term" value="F:hydrolase activity, acting on carbon-nitrogen (but not peptide) bonds, in linear amides"/>
    <property type="evidence" value="ECO:0007669"/>
    <property type="project" value="UniProtKB-ARBA"/>
</dbReference>
<dbReference type="InterPro" id="IPR050345">
    <property type="entry name" value="Aliph_Amidase/BUP"/>
</dbReference>
<dbReference type="KEGG" id="thyd:TTHT_1654"/>
<accession>A0A7R6SZT8</accession>
<dbReference type="InterPro" id="IPR036526">
    <property type="entry name" value="C-N_Hydrolase_sf"/>
</dbReference>
<gene>
    <name evidence="3" type="ORF">TTHT_1654</name>
</gene>
<evidence type="ECO:0000259" key="2">
    <source>
        <dbReference type="PROSITE" id="PS50263"/>
    </source>
</evidence>
<name>A0A7R6SZT8_9BACT</name>
<protein>
    <submittedName>
        <fullName evidence="3">Carbon-nitrogen family hydrolase</fullName>
    </submittedName>
</protein>
<evidence type="ECO:0000313" key="3">
    <source>
        <dbReference type="EMBL" id="BBB33135.1"/>
    </source>
</evidence>
<sequence length="266" mass="30178">MKLKVGFLQFKPEFGKIKENTDFIVSELKKHKFDIAVLPELCSTGYLFENTKQANELAEDENGYFVKSLLSLAREKNCLIAGGFCEKGKDKPFNSQVLVSEKGIVSIYRKAHLFYKEKEIFERGDTPFNAVDTGKGYKVGLMICFDWIFPEAMRSLALDGAKVILHSANLVLPYCQRAMFARSLENRVFIITANRFGKEKNKKGEEIEFTGKSQIISPNGEVVLTVGRETTGLFSVEIDLKETDKNLNPLNNLFSDRRTDLYKISN</sequence>
<evidence type="ECO:0000313" key="4">
    <source>
        <dbReference type="Proteomes" id="UP000595564"/>
    </source>
</evidence>